<evidence type="ECO:0008006" key="2">
    <source>
        <dbReference type="Google" id="ProtNLM"/>
    </source>
</evidence>
<dbReference type="EMBL" id="LAZR01061815">
    <property type="protein sequence ID" value="KKK62815.1"/>
    <property type="molecule type" value="Genomic_DNA"/>
</dbReference>
<dbReference type="AlphaFoldDB" id="A0A0F8XNR6"/>
<proteinExistence type="predicted"/>
<comment type="caution">
    <text evidence="1">The sequence shown here is derived from an EMBL/GenBank/DDBJ whole genome shotgun (WGS) entry which is preliminary data.</text>
</comment>
<sequence>AITAASIAQHFKRDYAVLAFCNRVSVLKAIDEKTGPEEVLERLFALELCGDTDIRSVLEVGLKHVDKFERKIGLILTDGAWNRGGDPLEAAVRFDKLNVIGFPPAKEEKIRSLSLRGKGNFSFIEDESEIAGAILRCLN</sequence>
<gene>
    <name evidence="1" type="ORF">LCGC14_3000550</name>
</gene>
<accession>A0A0F8XNR6</accession>
<name>A0A0F8XNR6_9ZZZZ</name>
<protein>
    <recommendedName>
        <fullName evidence="2">VWFA domain-containing protein</fullName>
    </recommendedName>
</protein>
<reference evidence="1" key="1">
    <citation type="journal article" date="2015" name="Nature">
        <title>Complex archaea that bridge the gap between prokaryotes and eukaryotes.</title>
        <authorList>
            <person name="Spang A."/>
            <person name="Saw J.H."/>
            <person name="Jorgensen S.L."/>
            <person name="Zaremba-Niedzwiedzka K."/>
            <person name="Martijn J."/>
            <person name="Lind A.E."/>
            <person name="van Eijk R."/>
            <person name="Schleper C."/>
            <person name="Guy L."/>
            <person name="Ettema T.J."/>
        </authorList>
    </citation>
    <scope>NUCLEOTIDE SEQUENCE</scope>
</reference>
<organism evidence="1">
    <name type="scientific">marine sediment metagenome</name>
    <dbReference type="NCBI Taxonomy" id="412755"/>
    <lineage>
        <taxon>unclassified sequences</taxon>
        <taxon>metagenomes</taxon>
        <taxon>ecological metagenomes</taxon>
    </lineage>
</organism>
<feature type="non-terminal residue" evidence="1">
    <location>
        <position position="1"/>
    </location>
</feature>
<dbReference type="InterPro" id="IPR036465">
    <property type="entry name" value="vWFA_dom_sf"/>
</dbReference>
<dbReference type="Gene3D" id="3.40.50.410">
    <property type="entry name" value="von Willebrand factor, type A domain"/>
    <property type="match status" value="1"/>
</dbReference>
<evidence type="ECO:0000313" key="1">
    <source>
        <dbReference type="EMBL" id="KKK62815.1"/>
    </source>
</evidence>
<dbReference type="SUPFAM" id="SSF53300">
    <property type="entry name" value="vWA-like"/>
    <property type="match status" value="1"/>
</dbReference>